<dbReference type="Proteomes" id="UP001059380">
    <property type="component" value="Chromosome"/>
</dbReference>
<keyword evidence="3" id="KW-1185">Reference proteome</keyword>
<dbReference type="EMBL" id="CP093313">
    <property type="protein sequence ID" value="UWZ84041.1"/>
    <property type="molecule type" value="Genomic_DNA"/>
</dbReference>
<keyword evidence="1" id="KW-1133">Transmembrane helix</keyword>
<reference evidence="2" key="1">
    <citation type="submission" date="2021-04" db="EMBL/GenBank/DDBJ databases">
        <title>Phylogenetic analysis of Acidobacteriaceae.</title>
        <authorList>
            <person name="Qiu L."/>
            <person name="Zhang Q."/>
        </authorList>
    </citation>
    <scope>NUCLEOTIDE SEQUENCE</scope>
    <source>
        <strain evidence="2">DSM 25168</strain>
    </source>
</reference>
<sequence>MSLIDTKRFPAFYRTIAILPFGALMLTIRFFFPGAGGRVWDALVFLTLGWGFGVALFGLYQVLRSR</sequence>
<keyword evidence="1" id="KW-0812">Transmembrane</keyword>
<dbReference type="RefSeq" id="WP_260793545.1">
    <property type="nucleotide sequence ID" value="NZ_CP093313.1"/>
</dbReference>
<feature type="transmembrane region" description="Helical" evidence="1">
    <location>
        <begin position="12"/>
        <end position="32"/>
    </location>
</feature>
<evidence type="ECO:0000256" key="1">
    <source>
        <dbReference type="SAM" id="Phobius"/>
    </source>
</evidence>
<evidence type="ECO:0000313" key="2">
    <source>
        <dbReference type="EMBL" id="UWZ84041.1"/>
    </source>
</evidence>
<organism evidence="2 3">
    <name type="scientific">Occallatibacter riparius</name>
    <dbReference type="NCBI Taxonomy" id="1002689"/>
    <lineage>
        <taxon>Bacteria</taxon>
        <taxon>Pseudomonadati</taxon>
        <taxon>Acidobacteriota</taxon>
        <taxon>Terriglobia</taxon>
        <taxon>Terriglobales</taxon>
        <taxon>Acidobacteriaceae</taxon>
        <taxon>Occallatibacter</taxon>
    </lineage>
</organism>
<feature type="transmembrane region" description="Helical" evidence="1">
    <location>
        <begin position="44"/>
        <end position="63"/>
    </location>
</feature>
<keyword evidence="1" id="KW-0472">Membrane</keyword>
<gene>
    <name evidence="2" type="ORF">MOP44_26220</name>
</gene>
<accession>A0A9J7BNF1</accession>
<dbReference type="AlphaFoldDB" id="A0A9J7BNF1"/>
<dbReference type="KEGG" id="orp:MOP44_26220"/>
<proteinExistence type="predicted"/>
<name>A0A9J7BNF1_9BACT</name>
<evidence type="ECO:0000313" key="3">
    <source>
        <dbReference type="Proteomes" id="UP001059380"/>
    </source>
</evidence>
<protein>
    <submittedName>
        <fullName evidence="2">Uncharacterized protein</fullName>
    </submittedName>
</protein>